<evidence type="ECO:0000256" key="2">
    <source>
        <dbReference type="ARBA" id="ARBA00006459"/>
    </source>
</evidence>
<evidence type="ECO:0000256" key="9">
    <source>
        <dbReference type="PIRSR" id="PIRSR600175-2"/>
    </source>
</evidence>
<keyword evidence="4 10" id="KW-0812">Transmembrane</keyword>
<evidence type="ECO:0000256" key="6">
    <source>
        <dbReference type="ARBA" id="ARBA00023136"/>
    </source>
</evidence>
<dbReference type="GO" id="GO:0046872">
    <property type="term" value="F:metal ion binding"/>
    <property type="evidence" value="ECO:0007669"/>
    <property type="project" value="UniProtKB-KW"/>
</dbReference>
<keyword evidence="7" id="KW-0325">Glycoprotein</keyword>
<dbReference type="GO" id="GO:0089718">
    <property type="term" value="P:amino acid import across plasma membrane"/>
    <property type="evidence" value="ECO:0007669"/>
    <property type="project" value="TreeGrafter"/>
</dbReference>
<keyword evidence="6" id="KW-0472">Membrane</keyword>
<dbReference type="PROSITE" id="PS00610">
    <property type="entry name" value="NA_NEUROTRAN_SYMP_1"/>
    <property type="match status" value="1"/>
</dbReference>
<sequence>MSKGCERVAHLRRVPSLLWNSFAITPTNRINLIRTGLPIHYEEVARGGWSNQVEFFLSCVGYAVGLGNVWRFPYLCYRNGGGAFLIPYILSLALVGLPAFFMELAFGQFASLGPITIWRVCPLFKGIGFASVIISALVSISYNVVIAYAMYYLIVSIVNMDTNVPWATCGNPWNTIYCRSETQRVTPGMNESEKINVTLGTMNTSCVDAKLHSLGWKFEDLTYNYTSNNLSDCSYKNMIKTPSDEYFSNFVLGLDKADGIGGIGDLSPKLVAVLLLAWLIVFFALKKGVKSSGKVIYFTATFPYLVLIILLVRGVTLDGYEKGLKFYLVPKFDKLADPRVWTDAASQIFYSLGPAFGSLITMSSYNPFNNNCYRQDSILVAVINCGTSVFAGLAIFSVLGFMSEVTNRPVQEVAADGPGLVFVAYPEAIARMPYPPIWAFLFFFMLILLGLSSMFAMVEAIISALADEYPGVLRRHKSILTFVVCLLLFFAGLALVTNGGIYVLTLMDAYSGSYSLLFVCFCEVTGIAWFYGWRRFSEDIEIMLGFKPNIYWIATWTVIAPIFIVGVLIASAIRFSPSHYEDYQFEQWAQNCGWGLVALPLVFLFGTAIIQIIRYGGFKNATTPQDNWGPALDENKKGRYAIGQDNKGFEADEKEANLENGIEMKKKNGVTNGDSITVQF</sequence>
<dbReference type="InterPro" id="IPR000175">
    <property type="entry name" value="Na/ntran_symport"/>
</dbReference>
<feature type="binding site" evidence="8">
    <location>
        <position position="64"/>
    </location>
    <ligand>
        <name>Na(+)</name>
        <dbReference type="ChEBI" id="CHEBI:29101"/>
        <label>1</label>
    </ligand>
</feature>
<dbReference type="InParanoid" id="K1R9E4"/>
<dbReference type="PROSITE" id="PS50267">
    <property type="entry name" value="NA_NEUROTRAN_SYMP_3"/>
    <property type="match status" value="1"/>
</dbReference>
<feature type="binding site" evidence="8">
    <location>
        <position position="63"/>
    </location>
    <ligand>
        <name>Na(+)</name>
        <dbReference type="ChEBI" id="CHEBI:29101"/>
        <label>1</label>
    </ligand>
</feature>
<name>K1R9E4_MAGGI</name>
<evidence type="ECO:0000256" key="10">
    <source>
        <dbReference type="RuleBase" id="RU003732"/>
    </source>
</evidence>
<feature type="binding site" evidence="8">
    <location>
        <position position="449"/>
    </location>
    <ligand>
        <name>Na(+)</name>
        <dbReference type="ChEBI" id="CHEBI:29101"/>
        <label>1</label>
    </ligand>
</feature>
<feature type="binding site" evidence="8">
    <location>
        <position position="453"/>
    </location>
    <ligand>
        <name>Na(+)</name>
        <dbReference type="ChEBI" id="CHEBI:29101"/>
        <label>1</label>
    </ligand>
</feature>
<evidence type="ECO:0000256" key="4">
    <source>
        <dbReference type="ARBA" id="ARBA00022692"/>
    </source>
</evidence>
<proteinExistence type="inferred from homology"/>
<evidence type="ECO:0000256" key="7">
    <source>
        <dbReference type="ARBA" id="ARBA00023180"/>
    </source>
</evidence>
<keyword evidence="5" id="KW-1133">Transmembrane helix</keyword>
<evidence type="ECO:0000256" key="8">
    <source>
        <dbReference type="PIRSR" id="PIRSR600175-1"/>
    </source>
</evidence>
<feature type="binding site" evidence="8">
    <location>
        <position position="384"/>
    </location>
    <ligand>
        <name>Na(+)</name>
        <dbReference type="ChEBI" id="CHEBI:29101"/>
        <label>1</label>
    </ligand>
</feature>
<reference evidence="11" key="1">
    <citation type="journal article" date="2012" name="Nature">
        <title>The oyster genome reveals stress adaptation and complexity of shell formation.</title>
        <authorList>
            <person name="Zhang G."/>
            <person name="Fang X."/>
            <person name="Guo X."/>
            <person name="Li L."/>
            <person name="Luo R."/>
            <person name="Xu F."/>
            <person name="Yang P."/>
            <person name="Zhang L."/>
            <person name="Wang X."/>
            <person name="Qi H."/>
            <person name="Xiong Z."/>
            <person name="Que H."/>
            <person name="Xie Y."/>
            <person name="Holland P.W."/>
            <person name="Paps J."/>
            <person name="Zhu Y."/>
            <person name="Wu F."/>
            <person name="Chen Y."/>
            <person name="Wang J."/>
            <person name="Peng C."/>
            <person name="Meng J."/>
            <person name="Yang L."/>
            <person name="Liu J."/>
            <person name="Wen B."/>
            <person name="Zhang N."/>
            <person name="Huang Z."/>
            <person name="Zhu Q."/>
            <person name="Feng Y."/>
            <person name="Mount A."/>
            <person name="Hedgecock D."/>
            <person name="Xu Z."/>
            <person name="Liu Y."/>
            <person name="Domazet-Loso T."/>
            <person name="Du Y."/>
            <person name="Sun X."/>
            <person name="Zhang S."/>
            <person name="Liu B."/>
            <person name="Cheng P."/>
            <person name="Jiang X."/>
            <person name="Li J."/>
            <person name="Fan D."/>
            <person name="Wang W."/>
            <person name="Fu W."/>
            <person name="Wang T."/>
            <person name="Wang B."/>
            <person name="Zhang J."/>
            <person name="Peng Z."/>
            <person name="Li Y."/>
            <person name="Li N."/>
            <person name="Wang J."/>
            <person name="Chen M."/>
            <person name="He Y."/>
            <person name="Tan F."/>
            <person name="Song X."/>
            <person name="Zheng Q."/>
            <person name="Huang R."/>
            <person name="Yang H."/>
            <person name="Du X."/>
            <person name="Chen L."/>
            <person name="Yang M."/>
            <person name="Gaffney P.M."/>
            <person name="Wang S."/>
            <person name="Luo L."/>
            <person name="She Z."/>
            <person name="Ming Y."/>
            <person name="Huang W."/>
            <person name="Zhang S."/>
            <person name="Huang B."/>
            <person name="Zhang Y."/>
            <person name="Qu T."/>
            <person name="Ni P."/>
            <person name="Miao G."/>
            <person name="Wang J."/>
            <person name="Wang Q."/>
            <person name="Steinberg C.E."/>
            <person name="Wang H."/>
            <person name="Li N."/>
            <person name="Qian L."/>
            <person name="Zhang G."/>
            <person name="Li Y."/>
            <person name="Yang H."/>
            <person name="Liu X."/>
            <person name="Wang J."/>
            <person name="Yin Y."/>
            <person name="Wang J."/>
        </authorList>
    </citation>
    <scope>NUCLEOTIDE SEQUENCE [LARGE SCALE GENOMIC DNA]</scope>
    <source>
        <strain evidence="11">05x7-T-G4-1.051#20</strain>
    </source>
</reference>
<dbReference type="SUPFAM" id="SSF161070">
    <property type="entry name" value="SNF-like"/>
    <property type="match status" value="1"/>
</dbReference>
<keyword evidence="3 10" id="KW-0813">Transport</keyword>
<keyword evidence="10" id="KW-0769">Symport</keyword>
<organism evidence="11">
    <name type="scientific">Magallana gigas</name>
    <name type="common">Pacific oyster</name>
    <name type="synonym">Crassostrea gigas</name>
    <dbReference type="NCBI Taxonomy" id="29159"/>
    <lineage>
        <taxon>Eukaryota</taxon>
        <taxon>Metazoa</taxon>
        <taxon>Spiralia</taxon>
        <taxon>Lophotrochozoa</taxon>
        <taxon>Mollusca</taxon>
        <taxon>Bivalvia</taxon>
        <taxon>Autobranchia</taxon>
        <taxon>Pteriomorphia</taxon>
        <taxon>Ostreida</taxon>
        <taxon>Ostreoidea</taxon>
        <taxon>Ostreidae</taxon>
        <taxon>Magallana</taxon>
    </lineage>
</organism>
<evidence type="ECO:0000313" key="11">
    <source>
        <dbReference type="EMBL" id="EKC40294.1"/>
    </source>
</evidence>
<protein>
    <recommendedName>
        <fullName evidence="10">Transporter</fullName>
    </recommendedName>
</protein>
<keyword evidence="8" id="KW-0479">Metal-binding</keyword>
<feature type="binding site" evidence="8">
    <location>
        <position position="61"/>
    </location>
    <ligand>
        <name>Na(+)</name>
        <dbReference type="ChEBI" id="CHEBI:29101"/>
        <label>1</label>
    </ligand>
</feature>
<dbReference type="Pfam" id="PF00209">
    <property type="entry name" value="SNF"/>
    <property type="match status" value="1"/>
</dbReference>
<dbReference type="EMBL" id="JH816397">
    <property type="protein sequence ID" value="EKC40294.1"/>
    <property type="molecule type" value="Genomic_DNA"/>
</dbReference>
<evidence type="ECO:0000256" key="5">
    <source>
        <dbReference type="ARBA" id="ARBA00022989"/>
    </source>
</evidence>
<keyword evidence="9" id="KW-1015">Disulfide bond</keyword>
<dbReference type="PANTHER" id="PTHR11616:SF321">
    <property type="entry name" value="SODIUM-DEPENDENT NUTRIENT AMINO ACID TRANSPORTER 1-RELATED"/>
    <property type="match status" value="1"/>
</dbReference>
<dbReference type="PRINTS" id="PR00176">
    <property type="entry name" value="NANEUSMPORT"/>
</dbReference>
<dbReference type="AlphaFoldDB" id="K1R9E4"/>
<evidence type="ECO:0000256" key="3">
    <source>
        <dbReference type="ARBA" id="ARBA00022448"/>
    </source>
</evidence>
<gene>
    <name evidence="11" type="ORF">CGI_10023729</name>
</gene>
<feature type="binding site" evidence="8">
    <location>
        <position position="68"/>
    </location>
    <ligand>
        <name>Na(+)</name>
        <dbReference type="ChEBI" id="CHEBI:29101"/>
        <label>1</label>
    </ligand>
</feature>
<dbReference type="PANTHER" id="PTHR11616">
    <property type="entry name" value="SODIUM/CHLORIDE DEPENDENT TRANSPORTER"/>
    <property type="match status" value="1"/>
</dbReference>
<dbReference type="InterPro" id="IPR037272">
    <property type="entry name" value="SNS_sf"/>
</dbReference>
<evidence type="ECO:0000256" key="1">
    <source>
        <dbReference type="ARBA" id="ARBA00004141"/>
    </source>
</evidence>
<feature type="binding site" evidence="8">
    <location>
        <position position="351"/>
    </location>
    <ligand>
        <name>Na(+)</name>
        <dbReference type="ChEBI" id="CHEBI:29101"/>
        <label>1</label>
    </ligand>
</feature>
<comment type="similarity">
    <text evidence="2 10">Belongs to the sodium:neurotransmitter symporter (SNF) (TC 2.A.22) family.</text>
</comment>
<dbReference type="GO" id="GO:0005886">
    <property type="term" value="C:plasma membrane"/>
    <property type="evidence" value="ECO:0007669"/>
    <property type="project" value="TreeGrafter"/>
</dbReference>
<dbReference type="HOGENOM" id="CLU_006855_4_1_1"/>
<feature type="disulfide bond" evidence="9">
    <location>
        <begin position="169"/>
        <end position="178"/>
    </location>
</feature>
<keyword evidence="8" id="KW-0915">Sodium</keyword>
<dbReference type="GO" id="GO:0005283">
    <property type="term" value="F:amino acid:sodium symporter activity"/>
    <property type="evidence" value="ECO:0007669"/>
    <property type="project" value="TreeGrafter"/>
</dbReference>
<comment type="subcellular location">
    <subcellularLocation>
        <location evidence="1">Membrane</location>
        <topology evidence="1">Multi-pass membrane protein</topology>
    </subcellularLocation>
</comment>
<accession>K1R9E4</accession>